<evidence type="ECO:0000313" key="13">
    <source>
        <dbReference type="EMBL" id="KAF8378829.1"/>
    </source>
</evidence>
<keyword evidence="10 11" id="KW-0472">Membrane</keyword>
<feature type="transmembrane region" description="Helical" evidence="11">
    <location>
        <begin position="56"/>
        <end position="75"/>
    </location>
</feature>
<name>A0A834YCP2_TETSI</name>
<keyword evidence="7" id="KW-0249">Electron transport</keyword>
<keyword evidence="4" id="KW-0349">Heme</keyword>
<dbReference type="FunFam" id="1.20.120.1770:FF:000001">
    <property type="entry name" value="Cytochrome b reductase 1"/>
    <property type="match status" value="1"/>
</dbReference>
<evidence type="ECO:0000256" key="7">
    <source>
        <dbReference type="ARBA" id="ARBA00022982"/>
    </source>
</evidence>
<dbReference type="InterPro" id="IPR043205">
    <property type="entry name" value="CYB561/CYBRD1-like"/>
</dbReference>
<dbReference type="CDD" id="cd08766">
    <property type="entry name" value="Cyt_b561_ACYB-1_like"/>
    <property type="match status" value="1"/>
</dbReference>
<evidence type="ECO:0000256" key="6">
    <source>
        <dbReference type="ARBA" id="ARBA00022723"/>
    </source>
</evidence>
<proteinExistence type="predicted"/>
<evidence type="ECO:0000256" key="5">
    <source>
        <dbReference type="ARBA" id="ARBA00022692"/>
    </source>
</evidence>
<dbReference type="PANTHER" id="PTHR10106">
    <property type="entry name" value="CYTOCHROME B561-RELATED"/>
    <property type="match status" value="1"/>
</dbReference>
<keyword evidence="8 11" id="KW-1133">Transmembrane helix</keyword>
<dbReference type="PANTHER" id="PTHR10106:SF15">
    <property type="entry name" value="TRANSMEMBRANE ASCORBATE FERRIREDUCTASE 3-RELATED"/>
    <property type="match status" value="1"/>
</dbReference>
<dbReference type="Pfam" id="PF03188">
    <property type="entry name" value="Cytochrom_B561"/>
    <property type="match status" value="1"/>
</dbReference>
<evidence type="ECO:0000256" key="9">
    <source>
        <dbReference type="ARBA" id="ARBA00023004"/>
    </source>
</evidence>
<dbReference type="OMA" id="VATFAFQ"/>
<sequence length="223" mass="25485">MDNMERIIIYPTAKRATIVAHLLGVTAIILMLGWLLHYRGGIDLHSDNNDRVFNVHPFLMFFGFIFLAGEAMMAYKTVTAVKKVQKFVHSLIHFTAFILGIVGIYAVFKFHKRLGIPDMYSLHSWIGMGTFCLFGLQWIFGFGYFWFPTATMTIRTRVLPWHVYWGRALLYMAICTAETGLMEKATFMELKHGTESRLMNFTGLAILLFGIAVDLSIAFGRHV</sequence>
<dbReference type="EMBL" id="JABCRI010000023">
    <property type="protein sequence ID" value="KAF8378829.1"/>
    <property type="molecule type" value="Genomic_DNA"/>
</dbReference>
<evidence type="ECO:0000256" key="1">
    <source>
        <dbReference type="ARBA" id="ARBA00001970"/>
    </source>
</evidence>
<reference evidence="13 14" key="1">
    <citation type="submission" date="2020-04" db="EMBL/GenBank/DDBJ databases">
        <title>Plant Genome Project.</title>
        <authorList>
            <person name="Zhang R.-G."/>
        </authorList>
    </citation>
    <scope>NUCLEOTIDE SEQUENCE [LARGE SCALE GENOMIC DNA]</scope>
    <source>
        <strain evidence="13">YNK0</strain>
        <tissue evidence="13">Leaf</tissue>
    </source>
</reference>
<comment type="caution">
    <text evidence="13">The sequence shown here is derived from an EMBL/GenBank/DDBJ whole genome shotgun (WGS) entry which is preliminary data.</text>
</comment>
<keyword evidence="14" id="KW-1185">Reference proteome</keyword>
<dbReference type="GO" id="GO:0046872">
    <property type="term" value="F:metal ion binding"/>
    <property type="evidence" value="ECO:0007669"/>
    <property type="project" value="UniProtKB-KW"/>
</dbReference>
<evidence type="ECO:0000256" key="10">
    <source>
        <dbReference type="ARBA" id="ARBA00023136"/>
    </source>
</evidence>
<dbReference type="AlphaFoldDB" id="A0A834YCP2"/>
<dbReference type="GO" id="GO:0016491">
    <property type="term" value="F:oxidoreductase activity"/>
    <property type="evidence" value="ECO:0007669"/>
    <property type="project" value="InterPro"/>
</dbReference>
<dbReference type="GO" id="GO:0016020">
    <property type="term" value="C:membrane"/>
    <property type="evidence" value="ECO:0007669"/>
    <property type="project" value="UniProtKB-SubCell"/>
</dbReference>
<keyword evidence="9" id="KW-0408">Iron</keyword>
<feature type="transmembrane region" description="Helical" evidence="11">
    <location>
        <begin position="87"/>
        <end position="108"/>
    </location>
</feature>
<comment type="subcellular location">
    <subcellularLocation>
        <location evidence="2">Membrane</location>
        <topology evidence="2">Multi-pass membrane protein</topology>
    </subcellularLocation>
</comment>
<dbReference type="InterPro" id="IPR006593">
    <property type="entry name" value="Cyt_b561/ferric_Rdtase_TM"/>
</dbReference>
<organism evidence="13 14">
    <name type="scientific">Tetracentron sinense</name>
    <name type="common">Spur-leaf</name>
    <dbReference type="NCBI Taxonomy" id="13715"/>
    <lineage>
        <taxon>Eukaryota</taxon>
        <taxon>Viridiplantae</taxon>
        <taxon>Streptophyta</taxon>
        <taxon>Embryophyta</taxon>
        <taxon>Tracheophyta</taxon>
        <taxon>Spermatophyta</taxon>
        <taxon>Magnoliopsida</taxon>
        <taxon>Trochodendrales</taxon>
        <taxon>Trochodendraceae</taxon>
        <taxon>Tetracentron</taxon>
    </lineage>
</organism>
<feature type="domain" description="Cytochrome b561" evidence="12">
    <location>
        <begin position="19"/>
        <end position="218"/>
    </location>
</feature>
<evidence type="ECO:0000313" key="14">
    <source>
        <dbReference type="Proteomes" id="UP000655225"/>
    </source>
</evidence>
<dbReference type="Gene3D" id="1.20.120.1770">
    <property type="match status" value="1"/>
</dbReference>
<dbReference type="SMART" id="SM00665">
    <property type="entry name" value="B561"/>
    <property type="match status" value="1"/>
</dbReference>
<dbReference type="PROSITE" id="PS50939">
    <property type="entry name" value="CYTOCHROME_B561"/>
    <property type="match status" value="1"/>
</dbReference>
<keyword evidence="5 11" id="KW-0812">Transmembrane</keyword>
<evidence type="ECO:0000256" key="4">
    <source>
        <dbReference type="ARBA" id="ARBA00022617"/>
    </source>
</evidence>
<protein>
    <recommendedName>
        <fullName evidence="12">Cytochrome b561 domain-containing protein</fullName>
    </recommendedName>
</protein>
<feature type="transmembrane region" description="Helical" evidence="11">
    <location>
        <begin position="16"/>
        <end position="36"/>
    </location>
</feature>
<evidence type="ECO:0000256" key="2">
    <source>
        <dbReference type="ARBA" id="ARBA00004141"/>
    </source>
</evidence>
<feature type="transmembrane region" description="Helical" evidence="11">
    <location>
        <begin position="198"/>
        <end position="219"/>
    </location>
</feature>
<evidence type="ECO:0000256" key="11">
    <source>
        <dbReference type="SAM" id="Phobius"/>
    </source>
</evidence>
<keyword evidence="6" id="KW-0479">Metal-binding</keyword>
<comment type="cofactor">
    <cofactor evidence="1">
        <name>heme b</name>
        <dbReference type="ChEBI" id="CHEBI:60344"/>
    </cofactor>
</comment>
<accession>A0A834YCP2</accession>
<gene>
    <name evidence="13" type="ORF">HHK36_030178</name>
</gene>
<dbReference type="Proteomes" id="UP000655225">
    <property type="component" value="Unassembled WGS sequence"/>
</dbReference>
<evidence type="ECO:0000256" key="3">
    <source>
        <dbReference type="ARBA" id="ARBA00022448"/>
    </source>
</evidence>
<evidence type="ECO:0000259" key="12">
    <source>
        <dbReference type="PROSITE" id="PS50939"/>
    </source>
</evidence>
<evidence type="ECO:0000256" key="8">
    <source>
        <dbReference type="ARBA" id="ARBA00022989"/>
    </source>
</evidence>
<feature type="transmembrane region" description="Helical" evidence="11">
    <location>
        <begin position="128"/>
        <end position="147"/>
    </location>
</feature>
<keyword evidence="3" id="KW-0813">Transport</keyword>
<dbReference type="OrthoDB" id="907479at2759"/>